<keyword evidence="3" id="KW-1185">Reference proteome</keyword>
<name>A0A222FLX3_9GAMM</name>
<dbReference type="InterPro" id="IPR036381">
    <property type="entry name" value="Tus_dom1"/>
</dbReference>
<dbReference type="OrthoDB" id="6354133at2"/>
<evidence type="ECO:0000313" key="3">
    <source>
        <dbReference type="Proteomes" id="UP000202440"/>
    </source>
</evidence>
<protein>
    <submittedName>
        <fullName evidence="2">DNA replication terminus site-binding protein</fullName>
    </submittedName>
</protein>
<dbReference type="Gene3D" id="3.50.14.10">
    <property type="entry name" value="Replication terminator Tus, domain 1 superfamily/Replication terminator Tus"/>
    <property type="match status" value="1"/>
</dbReference>
<dbReference type="AlphaFoldDB" id="A0A222FLX3"/>
<organism evidence="2 3">
    <name type="scientific">Bacterioplanes sanyensis</name>
    <dbReference type="NCBI Taxonomy" id="1249553"/>
    <lineage>
        <taxon>Bacteria</taxon>
        <taxon>Pseudomonadati</taxon>
        <taxon>Pseudomonadota</taxon>
        <taxon>Gammaproteobacteria</taxon>
        <taxon>Oceanospirillales</taxon>
        <taxon>Oceanospirillaceae</taxon>
        <taxon>Bacterioplanes</taxon>
    </lineage>
</organism>
<feature type="region of interest" description="Disordered" evidence="1">
    <location>
        <begin position="243"/>
        <end position="263"/>
    </location>
</feature>
<proteinExistence type="predicted"/>
<dbReference type="RefSeq" id="WP_094060934.1">
    <property type="nucleotide sequence ID" value="NZ_CP022530.1"/>
</dbReference>
<dbReference type="KEGG" id="bsan:CHH28_14230"/>
<reference evidence="2 3" key="1">
    <citation type="submission" date="2017-07" db="EMBL/GenBank/DDBJ databases">
        <title>Annotated genome sequence of Bacterioplanes sanyensis isolated from Red Sea.</title>
        <authorList>
            <person name="Rehman Z.U."/>
        </authorList>
    </citation>
    <scope>NUCLEOTIDE SEQUENCE [LARGE SCALE GENOMIC DNA]</scope>
    <source>
        <strain evidence="2 3">NV9</strain>
    </source>
</reference>
<gene>
    <name evidence="2" type="ORF">CHH28_14230</name>
</gene>
<dbReference type="Proteomes" id="UP000202440">
    <property type="component" value="Chromosome"/>
</dbReference>
<sequence>MIQDIVESYDGLVSDLQALAQALRHHQPPHWLLGAPQDTAMSKLCTAIQDLWYQPGQDGRETRTDIGLVALDADQYRLVETVNLRKQQLQQRIRDYRQHPAADWPALRGKLGQRHDDFRQHLVASGLARLHLKQCYRLLPLLPERPIKVGFSWYAHGRSIKHLTFEQAQQKLLDMGEYKPHIQAQLHTLGNLRPGTRLAQVQELAPIMRANLLYPDGRRKAMSVSLPLMFIDDGHGLPEFNDVASEPPSGRTRQARADQRLSSEPLLPSLRVYSYEGE</sequence>
<dbReference type="GO" id="GO:0005737">
    <property type="term" value="C:cytoplasm"/>
    <property type="evidence" value="ECO:0007669"/>
    <property type="project" value="InterPro"/>
</dbReference>
<evidence type="ECO:0000256" key="1">
    <source>
        <dbReference type="SAM" id="MobiDB-lite"/>
    </source>
</evidence>
<dbReference type="EMBL" id="CP022530">
    <property type="protein sequence ID" value="ASP39759.1"/>
    <property type="molecule type" value="Genomic_DNA"/>
</dbReference>
<evidence type="ECO:0000313" key="2">
    <source>
        <dbReference type="EMBL" id="ASP39759.1"/>
    </source>
</evidence>
<dbReference type="GO" id="GO:0003677">
    <property type="term" value="F:DNA binding"/>
    <property type="evidence" value="ECO:0007669"/>
    <property type="project" value="InterPro"/>
</dbReference>
<dbReference type="GO" id="GO:0006274">
    <property type="term" value="P:DNA replication termination"/>
    <property type="evidence" value="ECO:0007669"/>
    <property type="project" value="InterPro"/>
</dbReference>
<accession>A0A222FLX3</accession>